<protein>
    <submittedName>
        <fullName evidence="1">Bacteriophage HK97-gp10, tail-component family protein</fullName>
    </submittedName>
</protein>
<dbReference type="RefSeq" id="WP_039631255.1">
    <property type="nucleotide sequence ID" value="NZ_AYSO01000014.1"/>
</dbReference>
<evidence type="ECO:0000313" key="1">
    <source>
        <dbReference type="EMBL" id="KIE47506.1"/>
    </source>
</evidence>
<reference evidence="1 2" key="1">
    <citation type="journal article" date="2015" name="Infect. Genet. Evol.">
        <title>Genomic sequences of six botulinum neurotoxin-producing strains representing three clostridial species illustrate the mobility and diversity of botulinum neurotoxin genes.</title>
        <authorList>
            <person name="Smith T.J."/>
            <person name="Hill K.K."/>
            <person name="Xie G."/>
            <person name="Foley B.T."/>
            <person name="Williamson C.H."/>
            <person name="Foster J.T."/>
            <person name="Johnson S.L."/>
            <person name="Chertkov O."/>
            <person name="Teshima H."/>
            <person name="Gibbons H.S."/>
            <person name="Johnsky L.A."/>
            <person name="Karavis M.A."/>
            <person name="Smith L.A."/>
        </authorList>
    </citation>
    <scope>NUCLEOTIDE SEQUENCE [LARGE SCALE GENOMIC DNA]</scope>
    <source>
        <strain evidence="1 2">CDC 2741</strain>
    </source>
</reference>
<gene>
    <name evidence="1" type="ORF">U732_2921</name>
</gene>
<proteinExistence type="predicted"/>
<comment type="caution">
    <text evidence="1">The sequence shown here is derived from an EMBL/GenBank/DDBJ whole genome shotgun (WGS) entry which is preliminary data.</text>
</comment>
<keyword evidence="2" id="KW-1185">Reference proteome</keyword>
<dbReference type="Pfam" id="PF04883">
    <property type="entry name" value="HK97-gp10_like"/>
    <property type="match status" value="1"/>
</dbReference>
<dbReference type="EMBL" id="AYSO01000014">
    <property type="protein sequence ID" value="KIE47506.1"/>
    <property type="molecule type" value="Genomic_DNA"/>
</dbReference>
<dbReference type="OrthoDB" id="1850874at2"/>
<sequence>MARLANLDCSHFKKLSKRFQKALDERVIERWIKEFLLEMALRAKEKIKDRTPVDAYPNKTKGELKANWKIGNVAKHGNSYIVEIFNDLEYASHVEYGYVTEDGKAWVEGKFMATISMEEIEKELPKFLEQKQVQLLKQILYGRS</sequence>
<evidence type="ECO:0000313" key="2">
    <source>
        <dbReference type="Proteomes" id="UP000031366"/>
    </source>
</evidence>
<name>A0A0C1RAR8_9CLOT</name>
<dbReference type="InterPro" id="IPR010064">
    <property type="entry name" value="HK97-gp10_tail"/>
</dbReference>
<dbReference type="STRING" id="29341.RSJ17_08310"/>
<dbReference type="AlphaFoldDB" id="A0A0C1RAR8"/>
<organism evidence="1 2">
    <name type="scientific">Clostridium argentinense CDC 2741</name>
    <dbReference type="NCBI Taxonomy" id="1418104"/>
    <lineage>
        <taxon>Bacteria</taxon>
        <taxon>Bacillati</taxon>
        <taxon>Bacillota</taxon>
        <taxon>Clostridia</taxon>
        <taxon>Eubacteriales</taxon>
        <taxon>Clostridiaceae</taxon>
        <taxon>Clostridium</taxon>
    </lineage>
</organism>
<accession>A0A0C1RAR8</accession>
<dbReference type="Proteomes" id="UP000031366">
    <property type="component" value="Unassembled WGS sequence"/>
</dbReference>